<dbReference type="EMBL" id="CAFAAT010000059">
    <property type="protein sequence ID" value="CAB4806182.1"/>
    <property type="molecule type" value="Genomic_DNA"/>
</dbReference>
<evidence type="ECO:0000313" key="3">
    <source>
        <dbReference type="EMBL" id="CAB4947096.1"/>
    </source>
</evidence>
<dbReference type="EMBL" id="CAFBQT010000090">
    <property type="protein sequence ID" value="CAB5064944.1"/>
    <property type="molecule type" value="Genomic_DNA"/>
</dbReference>
<protein>
    <submittedName>
        <fullName evidence="3">Unannotated protein</fullName>
    </submittedName>
</protein>
<organism evidence="3">
    <name type="scientific">freshwater metagenome</name>
    <dbReference type="NCBI Taxonomy" id="449393"/>
    <lineage>
        <taxon>unclassified sequences</taxon>
        <taxon>metagenomes</taxon>
        <taxon>ecological metagenomes</taxon>
    </lineage>
</organism>
<dbReference type="EMBL" id="CAFBNI010000071">
    <property type="protein sequence ID" value="CAB4947096.1"/>
    <property type="molecule type" value="Genomic_DNA"/>
</dbReference>
<accession>A0A6J7JUR0</accession>
<evidence type="ECO:0000256" key="1">
    <source>
        <dbReference type="SAM" id="MobiDB-lite"/>
    </source>
</evidence>
<proteinExistence type="predicted"/>
<evidence type="ECO:0000313" key="2">
    <source>
        <dbReference type="EMBL" id="CAB4806182.1"/>
    </source>
</evidence>
<feature type="region of interest" description="Disordered" evidence="1">
    <location>
        <begin position="1"/>
        <end position="42"/>
    </location>
</feature>
<gene>
    <name evidence="2" type="ORF">UFOPK3083_00632</name>
    <name evidence="3" type="ORF">UFOPK3783_00642</name>
    <name evidence="4" type="ORF">UFOPK4355_00745</name>
</gene>
<feature type="compositionally biased region" description="Low complexity" evidence="1">
    <location>
        <begin position="13"/>
        <end position="22"/>
    </location>
</feature>
<sequence>MPRLLVETAANRSCSSSGNDSSEPTGRISQRPRRPNSSTVEPMISMSAFNSSGDRFRLSFESSHKVTTFTFVSSHQSSSSMILSAPALWPRREEVSPSIDGFAFAHLRLPSKITPTWCGVFAKSSERANRTS</sequence>
<reference evidence="3" key="1">
    <citation type="submission" date="2020-05" db="EMBL/GenBank/DDBJ databases">
        <authorList>
            <person name="Chiriac C."/>
            <person name="Salcher M."/>
            <person name="Ghai R."/>
            <person name="Kavagutti S V."/>
        </authorList>
    </citation>
    <scope>NUCLEOTIDE SEQUENCE</scope>
</reference>
<dbReference type="AlphaFoldDB" id="A0A6J7JUR0"/>
<name>A0A6J7JUR0_9ZZZZ</name>
<evidence type="ECO:0000313" key="4">
    <source>
        <dbReference type="EMBL" id="CAB5064944.1"/>
    </source>
</evidence>